<evidence type="ECO:0008006" key="4">
    <source>
        <dbReference type="Google" id="ProtNLM"/>
    </source>
</evidence>
<dbReference type="Proteomes" id="UP001234989">
    <property type="component" value="Chromosome 12"/>
</dbReference>
<accession>A0AAF1A417</accession>
<dbReference type="PANTHER" id="PTHR31286:SF179">
    <property type="entry name" value="RNASE H TYPE-1 DOMAIN-CONTAINING PROTEIN"/>
    <property type="match status" value="1"/>
</dbReference>
<reference evidence="2" key="1">
    <citation type="submission" date="2023-08" db="EMBL/GenBank/DDBJ databases">
        <title>A de novo genome assembly of Solanum verrucosum Schlechtendal, a Mexican diploid species geographically isolated from the other diploid A-genome species in potato relatives.</title>
        <authorList>
            <person name="Hosaka K."/>
        </authorList>
    </citation>
    <scope>NUCLEOTIDE SEQUENCE</scope>
    <source>
        <tissue evidence="2">Young leaves</tissue>
    </source>
</reference>
<feature type="compositionally biased region" description="Basic and acidic residues" evidence="1">
    <location>
        <begin position="256"/>
        <end position="290"/>
    </location>
</feature>
<feature type="compositionally biased region" description="Basic and acidic residues" evidence="1">
    <location>
        <begin position="301"/>
        <end position="316"/>
    </location>
</feature>
<name>A0AAF1A417_SOLVR</name>
<sequence length="333" mass="38233">MATTSIGQPPLIEVGMPLKPTDQNKPTYASTLATHVQKTKPLPLKAITYLHGEPKIVWDEEEVEQMIINEKLQYAVIEKFSYDEETTIAIAWISFPALSPNFFGTKTIFSMAAAVGKPLQVDMATKNKTRPSCARVKVEVDLLGEFSKRINVGMKKKSREVFERWVTIKHKEMGQQQKGKENEDNVNHFKEQWKRTENRRGRILSEHDKEIASTSSKSMQKDKQHIPSRGHNNSDSSMESPKEISNSESTHIGSAIREKHREEKYTDNAEMKFNMENKEDNTIVQEEEHHKVRGTPNGKTPRIDKMQLIEVNKKQDEEEEDDMEASIEQIGRK</sequence>
<dbReference type="PANTHER" id="PTHR31286">
    <property type="entry name" value="GLYCINE-RICH CELL WALL STRUCTURAL PROTEIN 1.8-LIKE"/>
    <property type="match status" value="1"/>
</dbReference>
<evidence type="ECO:0000313" key="2">
    <source>
        <dbReference type="EMBL" id="WMV59749.1"/>
    </source>
</evidence>
<dbReference type="InterPro" id="IPR040256">
    <property type="entry name" value="At4g02000-like"/>
</dbReference>
<evidence type="ECO:0000313" key="3">
    <source>
        <dbReference type="Proteomes" id="UP001234989"/>
    </source>
</evidence>
<dbReference type="EMBL" id="CP133623">
    <property type="protein sequence ID" value="WMV59749.1"/>
    <property type="molecule type" value="Genomic_DNA"/>
</dbReference>
<organism evidence="2 3">
    <name type="scientific">Solanum verrucosum</name>
    <dbReference type="NCBI Taxonomy" id="315347"/>
    <lineage>
        <taxon>Eukaryota</taxon>
        <taxon>Viridiplantae</taxon>
        <taxon>Streptophyta</taxon>
        <taxon>Embryophyta</taxon>
        <taxon>Tracheophyta</taxon>
        <taxon>Spermatophyta</taxon>
        <taxon>Magnoliopsida</taxon>
        <taxon>eudicotyledons</taxon>
        <taxon>Gunneridae</taxon>
        <taxon>Pentapetalae</taxon>
        <taxon>asterids</taxon>
        <taxon>lamiids</taxon>
        <taxon>Solanales</taxon>
        <taxon>Solanaceae</taxon>
        <taxon>Solanoideae</taxon>
        <taxon>Solaneae</taxon>
        <taxon>Solanum</taxon>
    </lineage>
</organism>
<gene>
    <name evidence="2" type="ORF">MTR67_053134</name>
</gene>
<feature type="region of interest" description="Disordered" evidence="1">
    <location>
        <begin position="193"/>
        <end position="333"/>
    </location>
</feature>
<evidence type="ECO:0000256" key="1">
    <source>
        <dbReference type="SAM" id="MobiDB-lite"/>
    </source>
</evidence>
<dbReference type="AlphaFoldDB" id="A0AAF1A417"/>
<keyword evidence="3" id="KW-1185">Reference proteome</keyword>
<protein>
    <recommendedName>
        <fullName evidence="4">DUF4283 domain-containing protein</fullName>
    </recommendedName>
</protein>
<feature type="compositionally biased region" description="Polar residues" evidence="1">
    <location>
        <begin position="230"/>
        <end position="252"/>
    </location>
</feature>
<feature type="compositionally biased region" description="Basic and acidic residues" evidence="1">
    <location>
        <begin position="193"/>
        <end position="211"/>
    </location>
</feature>
<proteinExistence type="predicted"/>